<proteinExistence type="predicted"/>
<feature type="transmembrane region" description="Helical" evidence="2">
    <location>
        <begin position="223"/>
        <end position="247"/>
    </location>
</feature>
<dbReference type="AlphaFoldDB" id="A0A6A6VEW9"/>
<feature type="transmembrane region" description="Helical" evidence="2">
    <location>
        <begin position="802"/>
        <end position="822"/>
    </location>
</feature>
<reference evidence="3" key="1">
    <citation type="journal article" date="2020" name="Stud. Mycol.">
        <title>101 Dothideomycetes genomes: a test case for predicting lifestyles and emergence of pathogens.</title>
        <authorList>
            <person name="Haridas S."/>
            <person name="Albert R."/>
            <person name="Binder M."/>
            <person name="Bloem J."/>
            <person name="Labutti K."/>
            <person name="Salamov A."/>
            <person name="Andreopoulos B."/>
            <person name="Baker S."/>
            <person name="Barry K."/>
            <person name="Bills G."/>
            <person name="Bluhm B."/>
            <person name="Cannon C."/>
            <person name="Castanera R."/>
            <person name="Culley D."/>
            <person name="Daum C."/>
            <person name="Ezra D."/>
            <person name="Gonzalez J."/>
            <person name="Henrissat B."/>
            <person name="Kuo A."/>
            <person name="Liang C."/>
            <person name="Lipzen A."/>
            <person name="Lutzoni F."/>
            <person name="Magnuson J."/>
            <person name="Mondo S."/>
            <person name="Nolan M."/>
            <person name="Ohm R."/>
            <person name="Pangilinan J."/>
            <person name="Park H.-J."/>
            <person name="Ramirez L."/>
            <person name="Alfaro M."/>
            <person name="Sun H."/>
            <person name="Tritt A."/>
            <person name="Yoshinaga Y."/>
            <person name="Zwiers L.-H."/>
            <person name="Turgeon B."/>
            <person name="Goodwin S."/>
            <person name="Spatafora J."/>
            <person name="Crous P."/>
            <person name="Grigoriev I."/>
        </authorList>
    </citation>
    <scope>NUCLEOTIDE SEQUENCE</scope>
    <source>
        <strain evidence="3">CBS 119925</strain>
    </source>
</reference>
<evidence type="ECO:0000256" key="1">
    <source>
        <dbReference type="SAM" id="MobiDB-lite"/>
    </source>
</evidence>
<feature type="region of interest" description="Disordered" evidence="1">
    <location>
        <begin position="122"/>
        <end position="144"/>
    </location>
</feature>
<feature type="compositionally biased region" description="Polar residues" evidence="1">
    <location>
        <begin position="67"/>
        <end position="76"/>
    </location>
</feature>
<feature type="compositionally biased region" description="Basic and acidic residues" evidence="1">
    <location>
        <begin position="1"/>
        <end position="13"/>
    </location>
</feature>
<keyword evidence="4" id="KW-1185">Reference proteome</keyword>
<gene>
    <name evidence="3" type="ORF">M011DRAFT_399226</name>
</gene>
<dbReference type="Proteomes" id="UP000799440">
    <property type="component" value="Unassembled WGS sequence"/>
</dbReference>
<feature type="region of interest" description="Disordered" evidence="1">
    <location>
        <begin position="1"/>
        <end position="25"/>
    </location>
</feature>
<accession>A0A6A6VEW9</accession>
<protein>
    <submittedName>
        <fullName evidence="3">Uncharacterized protein</fullName>
    </submittedName>
</protein>
<keyword evidence="2" id="KW-0472">Membrane</keyword>
<evidence type="ECO:0000313" key="3">
    <source>
        <dbReference type="EMBL" id="KAF2749135.1"/>
    </source>
</evidence>
<evidence type="ECO:0000256" key="2">
    <source>
        <dbReference type="SAM" id="Phobius"/>
    </source>
</evidence>
<feature type="transmembrane region" description="Helical" evidence="2">
    <location>
        <begin position="267"/>
        <end position="291"/>
    </location>
</feature>
<keyword evidence="2" id="KW-0812">Transmembrane</keyword>
<name>A0A6A6VEW9_9PLEO</name>
<dbReference type="EMBL" id="MU006567">
    <property type="protein sequence ID" value="KAF2749135.1"/>
    <property type="molecule type" value="Genomic_DNA"/>
</dbReference>
<evidence type="ECO:0000313" key="4">
    <source>
        <dbReference type="Proteomes" id="UP000799440"/>
    </source>
</evidence>
<dbReference type="OrthoDB" id="4721035at2759"/>
<keyword evidence="2" id="KW-1133">Transmembrane helix</keyword>
<feature type="transmembrane region" description="Helical" evidence="2">
    <location>
        <begin position="333"/>
        <end position="353"/>
    </location>
</feature>
<sequence>MADQRRLIIDDTTRPNNLGSVPTLPPFDFTTNTTFDVSPPESPSHFAGQSYAPPHFDRRSIARDTDATTGASQTIQGPGLGISDANTSIGPPPPGPIRVLPRSVGHTASLSINSENFGSPYSANPLIGGPTNYSTTNTPDLRRERYSPETYGSAFEAAYPAYEECRPGSNVYQPSTDYGHYIDSTAALKHAHSPSMKSAYETDFQPTHECPASKDIHMSRFSWVSACIIIICLFSCVFSGIFVGLAIKAPRYGRAISSQGRFKPSDAIILTSIMAKLVELSFVTAFVAFLGQVLSRRAFMKQQGRGVTLSEMSMWRWIVQPGTLITHWEVAKYAGLSLLGILSLLSAVLATLYTPAVTAVVQPVLQNGRWELRNFEGVVETDFANLTHVKGLCQTPIRFDQEYAASTCMQIDHAGQGYYNYQKYLSSWNMALDAGNGTSDQSKRPQAFGQLYENTTATGQWINIIDTSAVSKDRGRIINNVSLAMPHSGIFAAARNPKNDIMQPEELNSEGSYTLRASVPSAVMNVLCANMNESELEPIVYSKWNNAVIDGVAWQKLRTENSSLTTTFNDTLVDDLFGWTKQRPGKQDYPPVFARLPGPFNTIMNHTSGAWGRPAIYILGQGGKNDDHDTTGSYVLCRLQVSVTPKCSTRYTVTGSGGTMEANCEDEKDEMAYKRTHPQAKGIPTVPNWRDVGTDWSTSLSLNTGIDDANASNSRLLTQLILRATNNNTDDLQVDLDPSLPSVAEALAVLSSTTLLKSQIGAPFLDNSDFPDPPVLPVIQAFSALLQSQQYASGGSNSTSKLWIVILVLVFLLNLFVMTYFLSHNGLVTDFSEPPNLFALAVNSPPSGALKGSCGGGPEKEQFRVRWFVRSEGGHLFVEPGVGRGSVEELGIGGDGMGDEGVRERQGVFGAFGARLRGLGFWKRKRMGNAGGAQGMGIGMGMRGGFGRDEFQQLEEDDVVEDKRRRTRVQYEMLSKRRSVL</sequence>
<feature type="region of interest" description="Disordered" evidence="1">
    <location>
        <begin position="64"/>
        <end position="100"/>
    </location>
</feature>
<organism evidence="3 4">
    <name type="scientific">Sporormia fimetaria CBS 119925</name>
    <dbReference type="NCBI Taxonomy" id="1340428"/>
    <lineage>
        <taxon>Eukaryota</taxon>
        <taxon>Fungi</taxon>
        <taxon>Dikarya</taxon>
        <taxon>Ascomycota</taxon>
        <taxon>Pezizomycotina</taxon>
        <taxon>Dothideomycetes</taxon>
        <taxon>Pleosporomycetidae</taxon>
        <taxon>Pleosporales</taxon>
        <taxon>Sporormiaceae</taxon>
        <taxon>Sporormia</taxon>
    </lineage>
</organism>